<dbReference type="EMBL" id="JBEPLS010000003">
    <property type="protein sequence ID" value="MET3603190.1"/>
    <property type="molecule type" value="Genomic_DNA"/>
</dbReference>
<feature type="transmembrane region" description="Helical" evidence="6">
    <location>
        <begin position="243"/>
        <end position="265"/>
    </location>
</feature>
<dbReference type="Pfam" id="PF01594">
    <property type="entry name" value="AI-2E_transport"/>
    <property type="match status" value="1"/>
</dbReference>
<keyword evidence="3 6" id="KW-0812">Transmembrane</keyword>
<feature type="transmembrane region" description="Helical" evidence="6">
    <location>
        <begin position="314"/>
        <end position="341"/>
    </location>
</feature>
<evidence type="ECO:0000313" key="9">
    <source>
        <dbReference type="Proteomes" id="UP000323522"/>
    </source>
</evidence>
<dbReference type="AlphaFoldDB" id="A0A5C1PXX1"/>
<dbReference type="OrthoDB" id="106838at2"/>
<keyword evidence="10" id="KW-1185">Reference proteome</keyword>
<evidence type="ECO:0000256" key="2">
    <source>
        <dbReference type="ARBA" id="ARBA00009773"/>
    </source>
</evidence>
<evidence type="ECO:0000256" key="6">
    <source>
        <dbReference type="SAM" id="Phobius"/>
    </source>
</evidence>
<dbReference type="PANTHER" id="PTHR21716">
    <property type="entry name" value="TRANSMEMBRANE PROTEIN"/>
    <property type="match status" value="1"/>
</dbReference>
<gene>
    <name evidence="7" type="ORF">ABIC99_000974</name>
    <name evidence="8" type="ORF">EWH46_07595</name>
</gene>
<accession>A0A5C1PXX1</accession>
<feature type="transmembrane region" description="Helical" evidence="6">
    <location>
        <begin position="220"/>
        <end position="237"/>
    </location>
</feature>
<dbReference type="GO" id="GO:0016020">
    <property type="term" value="C:membrane"/>
    <property type="evidence" value="ECO:0007669"/>
    <property type="project" value="UniProtKB-SubCell"/>
</dbReference>
<dbReference type="KEGG" id="snn:EWH46_07595"/>
<dbReference type="Proteomes" id="UP001549111">
    <property type="component" value="Unassembled WGS sequence"/>
</dbReference>
<sequence>MYNRRTLQQKTFLILLILASIAFALVLLPLWVPVFWGAVLAMMAVPMRRQMMQRVSWLQAQPGTASALTVLMVLLGGIVPVGLFALALSAEVLAFYQQHASDPQQLARHVDTLIGRLPPTLTGMLQQFGLSDAAALRDRLLAALARGSQAIAAQVLSLGQNLFESLLSLALTLYLMFFLLRDGAHLSRRVRQAMPLAAEHKTRLIGKFATVVKATVKGSIVVALVQGLLGGLAFMVLDLRAPLLWGALMALLSLLPAVGAGLVWVPAVLWLAADGRIGAAAALVAWGVLVIGLADNLLRPLLVGKDTRLPDYLVLISTLGGLSLFGVHGIVLGPAIAALFIAAWDLLAADTVGPAAASAAGLPVAPVIAAPSATPAVPTDHMVTSTSASSPTTVTPRPASATWMIFSRD</sequence>
<dbReference type="PANTHER" id="PTHR21716:SF4">
    <property type="entry name" value="TRANSMEMBRANE PROTEIN 245"/>
    <property type="match status" value="1"/>
</dbReference>
<dbReference type="InterPro" id="IPR002549">
    <property type="entry name" value="AI-2E-like"/>
</dbReference>
<protein>
    <submittedName>
        <fullName evidence="8">AI-2E family transporter</fullName>
    </submittedName>
    <submittedName>
        <fullName evidence="7">PurR-regulated permease PerM</fullName>
    </submittedName>
</protein>
<evidence type="ECO:0000313" key="8">
    <source>
        <dbReference type="EMBL" id="QEN00653.1"/>
    </source>
</evidence>
<dbReference type="RefSeq" id="WP_149503376.1">
    <property type="nucleotide sequence ID" value="NZ_CP035708.1"/>
</dbReference>
<dbReference type="EMBL" id="CP035708">
    <property type="protein sequence ID" value="QEN00653.1"/>
    <property type="molecule type" value="Genomic_DNA"/>
</dbReference>
<feature type="transmembrane region" description="Helical" evidence="6">
    <location>
        <begin position="162"/>
        <end position="180"/>
    </location>
</feature>
<name>A0A5C1PXX1_9BURK</name>
<evidence type="ECO:0000256" key="4">
    <source>
        <dbReference type="ARBA" id="ARBA00022989"/>
    </source>
</evidence>
<organism evidence="8 9">
    <name type="scientific">Sphaerotilus sulfidivorans</name>
    <dbReference type="NCBI Taxonomy" id="639200"/>
    <lineage>
        <taxon>Bacteria</taxon>
        <taxon>Pseudomonadati</taxon>
        <taxon>Pseudomonadota</taxon>
        <taxon>Betaproteobacteria</taxon>
        <taxon>Burkholderiales</taxon>
        <taxon>Sphaerotilaceae</taxon>
        <taxon>Sphaerotilus</taxon>
    </lineage>
</organism>
<evidence type="ECO:0000256" key="1">
    <source>
        <dbReference type="ARBA" id="ARBA00004141"/>
    </source>
</evidence>
<feature type="transmembrane region" description="Helical" evidence="6">
    <location>
        <begin position="277"/>
        <end position="294"/>
    </location>
</feature>
<feature type="transmembrane region" description="Helical" evidence="6">
    <location>
        <begin position="65"/>
        <end position="88"/>
    </location>
</feature>
<comment type="subcellular location">
    <subcellularLocation>
        <location evidence="1">Membrane</location>
        <topology evidence="1">Multi-pass membrane protein</topology>
    </subcellularLocation>
</comment>
<reference evidence="8 9" key="1">
    <citation type="submission" date="2019-02" db="EMBL/GenBank/DDBJ databases">
        <title>Complete Genome Sequence and Methylome Analysis of Sphaerotilus natans subsp. sulfidivorans D-507.</title>
        <authorList>
            <person name="Fomenkov A."/>
            <person name="Gridneva E."/>
            <person name="Smolyakov D."/>
            <person name="Dubinina G."/>
            <person name="Vincze T."/>
            <person name="Grabovich M."/>
            <person name="Roberts R.J."/>
        </authorList>
    </citation>
    <scope>NUCLEOTIDE SEQUENCE [LARGE SCALE GENOMIC DNA]</scope>
    <source>
        <strain evidence="8 9">D-507</strain>
    </source>
</reference>
<keyword evidence="5 6" id="KW-0472">Membrane</keyword>
<feature type="transmembrane region" description="Helical" evidence="6">
    <location>
        <begin position="12"/>
        <end position="45"/>
    </location>
</feature>
<evidence type="ECO:0000313" key="10">
    <source>
        <dbReference type="Proteomes" id="UP001549111"/>
    </source>
</evidence>
<comment type="similarity">
    <text evidence="2">Belongs to the autoinducer-2 exporter (AI-2E) (TC 2.A.86) family.</text>
</comment>
<evidence type="ECO:0000313" key="7">
    <source>
        <dbReference type="EMBL" id="MET3603190.1"/>
    </source>
</evidence>
<proteinExistence type="inferred from homology"/>
<evidence type="ECO:0000256" key="5">
    <source>
        <dbReference type="ARBA" id="ARBA00023136"/>
    </source>
</evidence>
<reference evidence="7 10" key="2">
    <citation type="submission" date="2024-06" db="EMBL/GenBank/DDBJ databases">
        <title>Genomic Encyclopedia of Type Strains, Phase IV (KMG-IV): sequencing the most valuable type-strain genomes for metagenomic binning, comparative biology and taxonomic classification.</title>
        <authorList>
            <person name="Goeker M."/>
        </authorList>
    </citation>
    <scope>NUCLEOTIDE SEQUENCE [LARGE SCALE GENOMIC DNA]</scope>
    <source>
        <strain evidence="7 10">D-501</strain>
    </source>
</reference>
<keyword evidence="4 6" id="KW-1133">Transmembrane helix</keyword>
<dbReference type="Proteomes" id="UP000323522">
    <property type="component" value="Chromosome"/>
</dbReference>
<evidence type="ECO:0000256" key="3">
    <source>
        <dbReference type="ARBA" id="ARBA00022692"/>
    </source>
</evidence>